<dbReference type="EMBL" id="JACHEB010000004">
    <property type="protein sequence ID" value="MBB5328534.1"/>
    <property type="molecule type" value="Genomic_DNA"/>
</dbReference>
<keyword evidence="2" id="KW-1185">Reference proteome</keyword>
<evidence type="ECO:0000313" key="2">
    <source>
        <dbReference type="Proteomes" id="UP000535182"/>
    </source>
</evidence>
<name>A0A9X0QE10_9BACT</name>
<reference evidence="1 2" key="1">
    <citation type="submission" date="2020-08" db="EMBL/GenBank/DDBJ databases">
        <title>Genomic Encyclopedia of Type Strains, Phase IV (KMG-V): Genome sequencing to study the core and pangenomes of soil and plant-associated prokaryotes.</title>
        <authorList>
            <person name="Whitman W."/>
        </authorList>
    </citation>
    <scope>NUCLEOTIDE SEQUENCE [LARGE SCALE GENOMIC DNA]</scope>
    <source>
        <strain evidence="1 2">X5P2</strain>
    </source>
</reference>
<organism evidence="1 2">
    <name type="scientific">Tunturiibacter gelidiferens</name>
    <dbReference type="NCBI Taxonomy" id="3069689"/>
    <lineage>
        <taxon>Bacteria</taxon>
        <taxon>Pseudomonadati</taxon>
        <taxon>Acidobacteriota</taxon>
        <taxon>Terriglobia</taxon>
        <taxon>Terriglobales</taxon>
        <taxon>Acidobacteriaceae</taxon>
        <taxon>Tunturiibacter</taxon>
    </lineage>
</organism>
<accession>A0A9X0QE10</accession>
<gene>
    <name evidence="1" type="ORF">HDF14_002144</name>
</gene>
<dbReference type="AlphaFoldDB" id="A0A9X0QE10"/>
<proteinExistence type="predicted"/>
<protein>
    <submittedName>
        <fullName evidence="1">Uncharacterized protein</fullName>
    </submittedName>
</protein>
<sequence length="101" mass="11544">MKEKLIFMPLICLLFTCAVRIEGRAQDQHPILDQVANKVIAKYQNSTCQQLWVQKEQKAPPTPAEQRAIQFLKSDPQMRTIFINKVAAPIANKMFECGMIP</sequence>
<dbReference type="RefSeq" id="WP_183976090.1">
    <property type="nucleotide sequence ID" value="NZ_JACHEB010000004.1"/>
</dbReference>
<evidence type="ECO:0000313" key="1">
    <source>
        <dbReference type="EMBL" id="MBB5328534.1"/>
    </source>
</evidence>
<dbReference type="Proteomes" id="UP000535182">
    <property type="component" value="Unassembled WGS sequence"/>
</dbReference>
<comment type="caution">
    <text evidence="1">The sequence shown here is derived from an EMBL/GenBank/DDBJ whole genome shotgun (WGS) entry which is preliminary data.</text>
</comment>